<feature type="compositionally biased region" description="Gly residues" evidence="1">
    <location>
        <begin position="14"/>
        <end position="25"/>
    </location>
</feature>
<feature type="compositionally biased region" description="Basic residues" evidence="1">
    <location>
        <begin position="1"/>
        <end position="13"/>
    </location>
</feature>
<proteinExistence type="predicted"/>
<comment type="caution">
    <text evidence="2">The sequence shown here is derived from an EMBL/GenBank/DDBJ whole genome shotgun (WGS) entry which is preliminary data.</text>
</comment>
<evidence type="ECO:0000313" key="3">
    <source>
        <dbReference type="Proteomes" id="UP001151760"/>
    </source>
</evidence>
<accession>A0ABQ5I3L4</accession>
<reference evidence="2" key="2">
    <citation type="submission" date="2022-01" db="EMBL/GenBank/DDBJ databases">
        <authorList>
            <person name="Yamashiro T."/>
            <person name="Shiraishi A."/>
            <person name="Satake H."/>
            <person name="Nakayama K."/>
        </authorList>
    </citation>
    <scope>NUCLEOTIDE SEQUENCE</scope>
</reference>
<dbReference type="PANTHER" id="PTHR44102:SF14">
    <property type="entry name" value="43KDA POSTSYNAPTIC PROTEIN"/>
    <property type="match status" value="1"/>
</dbReference>
<evidence type="ECO:0000313" key="2">
    <source>
        <dbReference type="EMBL" id="GJT93952.1"/>
    </source>
</evidence>
<gene>
    <name evidence="2" type="ORF">Tco_1082797</name>
</gene>
<dbReference type="EMBL" id="BQNB010020251">
    <property type="protein sequence ID" value="GJT93952.1"/>
    <property type="molecule type" value="Genomic_DNA"/>
</dbReference>
<dbReference type="PANTHER" id="PTHR44102">
    <property type="entry name" value="PROTEIN NPG1"/>
    <property type="match status" value="1"/>
</dbReference>
<dbReference type="InterPro" id="IPR043376">
    <property type="entry name" value="NPG1-like"/>
</dbReference>
<name>A0ABQ5I3L4_9ASTR</name>
<organism evidence="2 3">
    <name type="scientific">Tanacetum coccineum</name>
    <dbReference type="NCBI Taxonomy" id="301880"/>
    <lineage>
        <taxon>Eukaryota</taxon>
        <taxon>Viridiplantae</taxon>
        <taxon>Streptophyta</taxon>
        <taxon>Embryophyta</taxon>
        <taxon>Tracheophyta</taxon>
        <taxon>Spermatophyta</taxon>
        <taxon>Magnoliopsida</taxon>
        <taxon>eudicotyledons</taxon>
        <taxon>Gunneridae</taxon>
        <taxon>Pentapetalae</taxon>
        <taxon>asterids</taxon>
        <taxon>campanulids</taxon>
        <taxon>Asterales</taxon>
        <taxon>Asteraceae</taxon>
        <taxon>Asteroideae</taxon>
        <taxon>Anthemideae</taxon>
        <taxon>Anthemidinae</taxon>
        <taxon>Tanacetum</taxon>
    </lineage>
</organism>
<evidence type="ECO:0000256" key="1">
    <source>
        <dbReference type="SAM" id="MobiDB-lite"/>
    </source>
</evidence>
<reference evidence="2" key="1">
    <citation type="journal article" date="2022" name="Int. J. Mol. Sci.">
        <title>Draft Genome of Tanacetum Coccineum: Genomic Comparison of Closely Related Tanacetum-Family Plants.</title>
        <authorList>
            <person name="Yamashiro T."/>
            <person name="Shiraishi A."/>
            <person name="Nakayama K."/>
            <person name="Satake H."/>
        </authorList>
    </citation>
    <scope>NUCLEOTIDE SEQUENCE</scope>
</reference>
<protein>
    <submittedName>
        <fullName evidence="2">Uncharacterized protein</fullName>
    </submittedName>
</protein>
<sequence length="267" mass="29669">MSKRTSVRPRGIHGGRVGRSNGSGNGDPFLDDIVDIGQDIGEGNKAVVRSRGVHRGRCDSSSAIGEGDLVADELYKESSHKANDDLPCDSKYSSLEKRRKSIVRSNDCNEEDQVIPFLSSNLNGCLEALAKKEAKVDELTSHKTRLEAAKSCKIILDIIESSLPEGLPENFVELLPELWKLAGSSQEAVLSFRRALLHHQSLNPETKTKIQKDFAFFFLYNGGEEAVPPNLRSQMDSSFVPRNNIEEVILLLMTSLLIYKAFRTFFN</sequence>
<feature type="region of interest" description="Disordered" evidence="1">
    <location>
        <begin position="1"/>
        <end position="30"/>
    </location>
</feature>
<dbReference type="Proteomes" id="UP001151760">
    <property type="component" value="Unassembled WGS sequence"/>
</dbReference>
<keyword evidence="3" id="KW-1185">Reference proteome</keyword>